<dbReference type="PANTHER" id="PTHR10642:SF26">
    <property type="entry name" value="RIBONUCLEASE H1"/>
    <property type="match status" value="1"/>
</dbReference>
<dbReference type="PANTHER" id="PTHR10642">
    <property type="entry name" value="RIBONUCLEASE H1"/>
    <property type="match status" value="1"/>
</dbReference>
<dbReference type="NCBIfam" id="NF001236">
    <property type="entry name" value="PRK00203.1"/>
    <property type="match status" value="1"/>
</dbReference>
<dbReference type="GO" id="GO:0043137">
    <property type="term" value="P:DNA replication, removal of RNA primer"/>
    <property type="evidence" value="ECO:0007669"/>
    <property type="project" value="TreeGrafter"/>
</dbReference>
<comment type="subcellular location">
    <subcellularLocation>
        <location evidence="11">Cytoplasm</location>
    </subcellularLocation>
</comment>
<dbReference type="SUPFAM" id="SSF53098">
    <property type="entry name" value="Ribonuclease H-like"/>
    <property type="match status" value="1"/>
</dbReference>
<reference evidence="13 14" key="1">
    <citation type="submission" date="2015-02" db="EMBL/GenBank/DDBJ databases">
        <title>Single cell genomics of a rare environmental alphaproteobacterium provides unique insights into Rickettsiaceae evolution.</title>
        <authorList>
            <person name="Martijn J."/>
            <person name="Schulz F."/>
            <person name="Zaremba-Niedzwiedzka K."/>
            <person name="Viklund J."/>
            <person name="Stepanauskas R."/>
            <person name="Andersson S.G.E."/>
            <person name="Horn M."/>
            <person name="Guy L."/>
            <person name="Ettema T.J.G."/>
        </authorList>
    </citation>
    <scope>NUCLEOTIDE SEQUENCE [LARGE SCALE GENOMIC DNA]</scope>
    <source>
        <strain evidence="13 14">SCGC AAA041-L04</strain>
    </source>
</reference>
<dbReference type="InterPro" id="IPR036397">
    <property type="entry name" value="RNaseH_sf"/>
</dbReference>
<dbReference type="HAMAP" id="MF_00042">
    <property type="entry name" value="RNase_H"/>
    <property type="match status" value="1"/>
</dbReference>
<accession>A0A0F5MQB9</accession>
<dbReference type="PROSITE" id="PS50879">
    <property type="entry name" value="RNASE_H_1"/>
    <property type="match status" value="1"/>
</dbReference>
<comment type="function">
    <text evidence="2 11">Endonuclease that specifically degrades the RNA of RNA-DNA hybrids.</text>
</comment>
<feature type="binding site" evidence="11">
    <location>
        <position position="70"/>
    </location>
    <ligand>
        <name>Mg(2+)</name>
        <dbReference type="ChEBI" id="CHEBI:18420"/>
        <label>1</label>
    </ligand>
</feature>
<evidence type="ECO:0000313" key="13">
    <source>
        <dbReference type="EMBL" id="KKB96891.1"/>
    </source>
</evidence>
<keyword evidence="9 11" id="KW-0378">Hydrolase</keyword>
<keyword evidence="8 11" id="KW-0255">Endonuclease</keyword>
<keyword evidence="7 11" id="KW-0479">Metal-binding</keyword>
<comment type="caution">
    <text evidence="13">The sequence shown here is derived from an EMBL/GenBank/DDBJ whole genome shotgun (WGS) entry which is preliminary data.</text>
</comment>
<evidence type="ECO:0000256" key="2">
    <source>
        <dbReference type="ARBA" id="ARBA00004065"/>
    </source>
</evidence>
<dbReference type="GO" id="GO:0004523">
    <property type="term" value="F:RNA-DNA hybrid ribonuclease activity"/>
    <property type="evidence" value="ECO:0007669"/>
    <property type="project" value="UniProtKB-UniRule"/>
</dbReference>
<keyword evidence="10 11" id="KW-0460">Magnesium</keyword>
<evidence type="ECO:0000313" key="14">
    <source>
        <dbReference type="Proteomes" id="UP000033358"/>
    </source>
</evidence>
<dbReference type="InterPro" id="IPR022892">
    <property type="entry name" value="RNaseHI"/>
</dbReference>
<evidence type="ECO:0000256" key="8">
    <source>
        <dbReference type="ARBA" id="ARBA00022759"/>
    </source>
</evidence>
<evidence type="ECO:0000256" key="11">
    <source>
        <dbReference type="HAMAP-Rule" id="MF_00042"/>
    </source>
</evidence>
<feature type="binding site" evidence="11">
    <location>
        <position position="134"/>
    </location>
    <ligand>
        <name>Mg(2+)</name>
        <dbReference type="ChEBI" id="CHEBI:18420"/>
        <label>2</label>
    </ligand>
</feature>
<protein>
    <recommendedName>
        <fullName evidence="5 11">Ribonuclease H</fullName>
        <shortName evidence="11">RNase H</shortName>
        <ecNumber evidence="5 11">3.1.26.4</ecNumber>
    </recommendedName>
</protein>
<dbReference type="Gene3D" id="3.30.420.10">
    <property type="entry name" value="Ribonuclease H-like superfamily/Ribonuclease H"/>
    <property type="match status" value="1"/>
</dbReference>
<dbReference type="InterPro" id="IPR002156">
    <property type="entry name" value="RNaseH_domain"/>
</dbReference>
<keyword evidence="11" id="KW-0963">Cytoplasm</keyword>
<gene>
    <name evidence="11 13" type="primary">rnhA</name>
    <name evidence="13" type="ORF">SZ25_00008</name>
</gene>
<sequence>MKKIVEIYTDGACSGNPGPGGWGALLICGDATKEIYGLDTDTTNNKMELLAAINALKSLKNPCQIELYTDSVYVRDGITKWIISWKAKGWKKSTKGEIKNLELWQELDHLVKDHQINWHWVKAHNGNVGNEIADKLAVRGRDEAIALSKR</sequence>
<dbReference type="EMBL" id="JYHA01000004">
    <property type="protein sequence ID" value="KKB96891.1"/>
    <property type="molecule type" value="Genomic_DNA"/>
</dbReference>
<dbReference type="InterPro" id="IPR050092">
    <property type="entry name" value="RNase_H"/>
</dbReference>
<dbReference type="Pfam" id="PF00075">
    <property type="entry name" value="RNase_H"/>
    <property type="match status" value="1"/>
</dbReference>
<evidence type="ECO:0000256" key="5">
    <source>
        <dbReference type="ARBA" id="ARBA00012180"/>
    </source>
</evidence>
<dbReference type="PATRIC" id="fig|1607817.3.peg.8"/>
<name>A0A0F5MQB9_9RICK</name>
<dbReference type="InterPro" id="IPR012337">
    <property type="entry name" value="RNaseH-like_sf"/>
</dbReference>
<evidence type="ECO:0000259" key="12">
    <source>
        <dbReference type="PROSITE" id="PS50879"/>
    </source>
</evidence>
<comment type="similarity">
    <text evidence="3 11">Belongs to the RNase H family.</text>
</comment>
<dbReference type="GO" id="GO:0005737">
    <property type="term" value="C:cytoplasm"/>
    <property type="evidence" value="ECO:0007669"/>
    <property type="project" value="UniProtKB-SubCell"/>
</dbReference>
<dbReference type="GO" id="GO:0000287">
    <property type="term" value="F:magnesium ion binding"/>
    <property type="evidence" value="ECO:0007669"/>
    <property type="project" value="UniProtKB-UniRule"/>
</dbReference>
<keyword evidence="6 11" id="KW-0540">Nuclease</keyword>
<dbReference type="GO" id="GO:0003676">
    <property type="term" value="F:nucleic acid binding"/>
    <property type="evidence" value="ECO:0007669"/>
    <property type="project" value="InterPro"/>
</dbReference>
<dbReference type="Proteomes" id="UP000033358">
    <property type="component" value="Unassembled WGS sequence"/>
</dbReference>
<organism evidence="13 14">
    <name type="scientific">Candidatus Arcanibacter lacustris</name>
    <dbReference type="NCBI Taxonomy" id="1607817"/>
    <lineage>
        <taxon>Bacteria</taxon>
        <taxon>Pseudomonadati</taxon>
        <taxon>Pseudomonadota</taxon>
        <taxon>Alphaproteobacteria</taxon>
        <taxon>Rickettsiales</taxon>
        <taxon>Candidatus Arcanibacter</taxon>
    </lineage>
</organism>
<dbReference type="EC" id="3.1.26.4" evidence="5 11"/>
<keyword evidence="14" id="KW-1185">Reference proteome</keyword>
<feature type="binding site" evidence="11">
    <location>
        <position position="10"/>
    </location>
    <ligand>
        <name>Mg(2+)</name>
        <dbReference type="ChEBI" id="CHEBI:18420"/>
        <label>1</label>
    </ligand>
</feature>
<feature type="binding site" evidence="11">
    <location>
        <position position="10"/>
    </location>
    <ligand>
        <name>Mg(2+)</name>
        <dbReference type="ChEBI" id="CHEBI:18420"/>
        <label>2</label>
    </ligand>
</feature>
<evidence type="ECO:0000256" key="4">
    <source>
        <dbReference type="ARBA" id="ARBA00011245"/>
    </source>
</evidence>
<evidence type="ECO:0000256" key="1">
    <source>
        <dbReference type="ARBA" id="ARBA00000077"/>
    </source>
</evidence>
<feature type="domain" description="RNase H type-1" evidence="12">
    <location>
        <begin position="1"/>
        <end position="142"/>
    </location>
</feature>
<comment type="cofactor">
    <cofactor evidence="11">
        <name>Mg(2+)</name>
        <dbReference type="ChEBI" id="CHEBI:18420"/>
    </cofactor>
    <text evidence="11">Binds 1 Mg(2+) ion per subunit. May bind a second metal ion at a regulatory site, or after substrate binding.</text>
</comment>
<comment type="catalytic activity">
    <reaction evidence="1 11">
        <text>Endonucleolytic cleavage to 5'-phosphomonoester.</text>
        <dbReference type="EC" id="3.1.26.4"/>
    </reaction>
</comment>
<evidence type="ECO:0000256" key="3">
    <source>
        <dbReference type="ARBA" id="ARBA00005300"/>
    </source>
</evidence>
<evidence type="ECO:0000256" key="6">
    <source>
        <dbReference type="ARBA" id="ARBA00022722"/>
    </source>
</evidence>
<feature type="binding site" evidence="11">
    <location>
        <position position="48"/>
    </location>
    <ligand>
        <name>Mg(2+)</name>
        <dbReference type="ChEBI" id="CHEBI:18420"/>
        <label>1</label>
    </ligand>
</feature>
<evidence type="ECO:0000256" key="9">
    <source>
        <dbReference type="ARBA" id="ARBA00022801"/>
    </source>
</evidence>
<evidence type="ECO:0000256" key="7">
    <source>
        <dbReference type="ARBA" id="ARBA00022723"/>
    </source>
</evidence>
<evidence type="ECO:0000256" key="10">
    <source>
        <dbReference type="ARBA" id="ARBA00022842"/>
    </source>
</evidence>
<comment type="subunit">
    <text evidence="4 11">Monomer.</text>
</comment>
<dbReference type="FunFam" id="3.30.420.10:FF:000089">
    <property type="entry name" value="Ribonuclease H"/>
    <property type="match status" value="1"/>
</dbReference>
<proteinExistence type="inferred from homology"/>
<dbReference type="AlphaFoldDB" id="A0A0F5MQB9"/>
<dbReference type="CDD" id="cd09278">
    <property type="entry name" value="RNase_HI_prokaryote_like"/>
    <property type="match status" value="1"/>
</dbReference>